<dbReference type="Gene3D" id="3.30.460.10">
    <property type="entry name" value="Beta Polymerase, domain 2"/>
    <property type="match status" value="1"/>
</dbReference>
<dbReference type="CDD" id="cd05403">
    <property type="entry name" value="NT_KNTase_like"/>
    <property type="match status" value="1"/>
</dbReference>
<proteinExistence type="predicted"/>
<dbReference type="SUPFAM" id="SSF81301">
    <property type="entry name" value="Nucleotidyltransferase"/>
    <property type="match status" value="1"/>
</dbReference>
<comment type="caution">
    <text evidence="2">The sequence shown here is derived from an EMBL/GenBank/DDBJ whole genome shotgun (WGS) entry which is preliminary data.</text>
</comment>
<evidence type="ECO:0000313" key="2">
    <source>
        <dbReference type="EMBL" id="PSN87584.1"/>
    </source>
</evidence>
<evidence type="ECO:0000259" key="1">
    <source>
        <dbReference type="Pfam" id="PF01909"/>
    </source>
</evidence>
<organism evidence="2 3">
    <name type="scientific">Candidatus Marsarchaeota G2 archaeon OSP_D</name>
    <dbReference type="NCBI Taxonomy" id="1978157"/>
    <lineage>
        <taxon>Archaea</taxon>
        <taxon>Candidatus Marsarchaeota</taxon>
        <taxon>Candidatus Marsarchaeota group 2</taxon>
    </lineage>
</organism>
<dbReference type="InterPro" id="IPR002934">
    <property type="entry name" value="Polymerase_NTP_transf_dom"/>
</dbReference>
<dbReference type="PANTHER" id="PTHR37030:SF1">
    <property type="entry name" value="NUCLEOTIDYLTRANSFERASE"/>
    <property type="match status" value="1"/>
</dbReference>
<dbReference type="Proteomes" id="UP000240322">
    <property type="component" value="Unassembled WGS sequence"/>
</dbReference>
<sequence length="115" mass="13702">MKVVLGAFERRRKYFEDWRRYVDELCVFARRWYSDARIIVFGSVVKGGYDVLSSDIDVLVVTERAPSDVWEIARFRVSVQDFFGDPAIPFELYVVSSEQYEGWYKRFIDKYVEVC</sequence>
<dbReference type="PANTHER" id="PTHR37030">
    <property type="entry name" value="NUCLEOTIDYLTRANSFERASE"/>
    <property type="match status" value="1"/>
</dbReference>
<accession>A0A2R6AMG9</accession>
<gene>
    <name evidence="2" type="ORF">B9Q03_10355</name>
</gene>
<dbReference type="GO" id="GO:0016779">
    <property type="term" value="F:nucleotidyltransferase activity"/>
    <property type="evidence" value="ECO:0007669"/>
    <property type="project" value="InterPro"/>
</dbReference>
<evidence type="ECO:0000313" key="3">
    <source>
        <dbReference type="Proteomes" id="UP000240322"/>
    </source>
</evidence>
<dbReference type="AlphaFoldDB" id="A0A2R6AMG9"/>
<feature type="domain" description="Polymerase nucleotidyl transferase" evidence="1">
    <location>
        <begin position="28"/>
        <end position="68"/>
    </location>
</feature>
<protein>
    <recommendedName>
        <fullName evidence="1">Polymerase nucleotidyl transferase domain-containing protein</fullName>
    </recommendedName>
</protein>
<dbReference type="InterPro" id="IPR043519">
    <property type="entry name" value="NT_sf"/>
</dbReference>
<dbReference type="EMBL" id="NEXE01000155">
    <property type="protein sequence ID" value="PSN87584.1"/>
    <property type="molecule type" value="Genomic_DNA"/>
</dbReference>
<name>A0A2R6AMG9_9ARCH</name>
<reference evidence="2 3" key="1">
    <citation type="submission" date="2017-04" db="EMBL/GenBank/DDBJ databases">
        <title>Novel microbial lineages endemic to geothermal iron-oxide mats fill important gaps in the evolutionary history of Archaea.</title>
        <authorList>
            <person name="Jay Z.J."/>
            <person name="Beam J.P."/>
            <person name="Dlakic M."/>
            <person name="Rusch D.B."/>
            <person name="Kozubal M.A."/>
            <person name="Inskeep W.P."/>
        </authorList>
    </citation>
    <scope>NUCLEOTIDE SEQUENCE [LARGE SCALE GENOMIC DNA]</scope>
    <source>
        <strain evidence="2">OSP_D</strain>
    </source>
</reference>
<dbReference type="Pfam" id="PF01909">
    <property type="entry name" value="NTP_transf_2"/>
    <property type="match status" value="1"/>
</dbReference>